<reference evidence="1" key="1">
    <citation type="submission" date="2023-07" db="EMBL/GenBank/DDBJ databases">
        <title>Genomic Encyclopedia of Type Strains, Phase IV (KMG-IV): sequencing the most valuable type-strain genomes for metagenomic binning, comparative biology and taxonomic classification.</title>
        <authorList>
            <person name="Goeker M."/>
        </authorList>
    </citation>
    <scope>NUCLEOTIDE SEQUENCE</scope>
    <source>
        <strain evidence="1">DSM 26174</strain>
    </source>
</reference>
<evidence type="ECO:0008006" key="3">
    <source>
        <dbReference type="Google" id="ProtNLM"/>
    </source>
</evidence>
<protein>
    <recommendedName>
        <fullName evidence="3">SRPBCC family protein</fullName>
    </recommendedName>
</protein>
<dbReference type="AlphaFoldDB" id="A0AAE3XMV5"/>
<gene>
    <name evidence="1" type="ORF">HNQ88_001852</name>
</gene>
<keyword evidence="2" id="KW-1185">Reference proteome</keyword>
<name>A0AAE3XMV5_9BACT</name>
<organism evidence="1 2">
    <name type="scientific">Aureibacter tunicatorum</name>
    <dbReference type="NCBI Taxonomy" id="866807"/>
    <lineage>
        <taxon>Bacteria</taxon>
        <taxon>Pseudomonadati</taxon>
        <taxon>Bacteroidota</taxon>
        <taxon>Cytophagia</taxon>
        <taxon>Cytophagales</taxon>
        <taxon>Persicobacteraceae</taxon>
        <taxon>Aureibacter</taxon>
    </lineage>
</organism>
<proteinExistence type="predicted"/>
<accession>A0AAE3XMV5</accession>
<dbReference type="Proteomes" id="UP001185092">
    <property type="component" value="Unassembled WGS sequence"/>
</dbReference>
<comment type="caution">
    <text evidence="1">The sequence shown here is derived from an EMBL/GenBank/DDBJ whole genome shotgun (WGS) entry which is preliminary data.</text>
</comment>
<sequence length="161" mass="18588">MKVQKPNRKSYSYQQVIHGSIDKIMPLYCPVRELDWCENWQPNIVISNSGIVEKDCIFTTNHGDLEVVWVVTEYDIAKGLVEMYYHVPKTLITKLSIQVQSIDEQTSQARLTYTKTALSPSGDKVLEKFTKEGYDIMMDSWEKAMNHYLKTGEMLTGLPNF</sequence>
<evidence type="ECO:0000313" key="1">
    <source>
        <dbReference type="EMBL" id="MDR6238815.1"/>
    </source>
</evidence>
<evidence type="ECO:0000313" key="2">
    <source>
        <dbReference type="Proteomes" id="UP001185092"/>
    </source>
</evidence>
<dbReference type="EMBL" id="JAVDQD010000002">
    <property type="protein sequence ID" value="MDR6238815.1"/>
    <property type="molecule type" value="Genomic_DNA"/>
</dbReference>
<dbReference type="RefSeq" id="WP_309938319.1">
    <property type="nucleotide sequence ID" value="NZ_AP025305.1"/>
</dbReference>